<keyword evidence="2" id="KW-0472">Membrane</keyword>
<feature type="transmembrane region" description="Helical" evidence="2">
    <location>
        <begin position="221"/>
        <end position="242"/>
    </location>
</feature>
<dbReference type="Gene3D" id="3.40.190.10">
    <property type="entry name" value="Periplasmic binding protein-like II"/>
    <property type="match status" value="2"/>
</dbReference>
<feature type="transmembrane region" description="Helical" evidence="2">
    <location>
        <begin position="6"/>
        <end position="28"/>
    </location>
</feature>
<accession>A0ABD5E755</accession>
<dbReference type="Pfam" id="PF12849">
    <property type="entry name" value="PBP_like_2"/>
    <property type="match status" value="1"/>
</dbReference>
<dbReference type="Proteomes" id="UP001183607">
    <property type="component" value="Unassembled WGS sequence"/>
</dbReference>
<dbReference type="PANTHER" id="PTHR30570">
    <property type="entry name" value="PERIPLASMIC PHOSPHATE BINDING COMPONENT OF PHOSPHATE ABC TRANSPORTER"/>
    <property type="match status" value="1"/>
</dbReference>
<evidence type="ECO:0000256" key="1">
    <source>
        <dbReference type="ARBA" id="ARBA00022729"/>
    </source>
</evidence>
<reference evidence="5" key="1">
    <citation type="submission" date="2023-07" db="EMBL/GenBank/DDBJ databases">
        <title>30 novel species of actinomycetes from the DSMZ collection.</title>
        <authorList>
            <person name="Nouioui I."/>
        </authorList>
    </citation>
    <scope>NUCLEOTIDE SEQUENCE [LARGE SCALE GENOMIC DNA]</scope>
    <source>
        <strain evidence="5">DSM 41982</strain>
    </source>
</reference>
<dbReference type="RefSeq" id="WP_093852813.1">
    <property type="nucleotide sequence ID" value="NZ_JAVRER010000022.1"/>
</dbReference>
<evidence type="ECO:0000259" key="3">
    <source>
        <dbReference type="Pfam" id="PF12849"/>
    </source>
</evidence>
<evidence type="ECO:0000313" key="5">
    <source>
        <dbReference type="Proteomes" id="UP001183607"/>
    </source>
</evidence>
<dbReference type="EMBL" id="JAVRER010000022">
    <property type="protein sequence ID" value="MDT0416903.1"/>
    <property type="molecule type" value="Genomic_DNA"/>
</dbReference>
<feature type="domain" description="PBP" evidence="3">
    <location>
        <begin position="253"/>
        <end position="507"/>
    </location>
</feature>
<dbReference type="AlphaFoldDB" id="A0ABD5E755"/>
<dbReference type="InterPro" id="IPR024370">
    <property type="entry name" value="PBP_domain"/>
</dbReference>
<gene>
    <name evidence="4" type="ORF">RM574_15530</name>
</gene>
<organism evidence="4 5">
    <name type="scientific">Streptomyces evansiae</name>
    <dbReference type="NCBI Taxonomy" id="3075535"/>
    <lineage>
        <taxon>Bacteria</taxon>
        <taxon>Bacillati</taxon>
        <taxon>Actinomycetota</taxon>
        <taxon>Actinomycetes</taxon>
        <taxon>Kitasatosporales</taxon>
        <taxon>Streptomycetaceae</taxon>
        <taxon>Streptomyces</taxon>
    </lineage>
</organism>
<protein>
    <submittedName>
        <fullName evidence="4">Substrate-binding domain-containing protein</fullName>
    </submittedName>
</protein>
<dbReference type="PANTHER" id="PTHR30570:SF1">
    <property type="entry name" value="PHOSPHATE-BINDING PROTEIN PSTS"/>
    <property type="match status" value="1"/>
</dbReference>
<name>A0ABD5E755_9ACTN</name>
<sequence length="540" mass="57235">MDWFSAENVVAIGTAVLGVAASIVLLWYERRVPRRRHLGYRVQVDMPIRARAGARTTGRVTPGSLGLLDGFGEDGLGDDGPDGPDGEGRVPHGRALSLVLLRVENDGAEFLDSSHYTGHELHGLTAEFTGRRVRGLDVTQRPGSDHLATHFTPGAGLAWSEGTLKIPRVPLGRGEYYKLLVLLDGGAPGDPVTVRGGLLEGRVTPNRALSPDDTPPLLSRWAWAIISALTAFVCVLATLILLPDERLPIGCATGRLTLTGSTAFAPALRGAARAYEEECPGAEVEVSAAGSGEGVETLTERGLAAKGRFPSVIAFSDGPAIDAAPGLVRRPVALTAFTVVVNAELPRRDLTPDEIRAIFLGDLTHWKQLKGWKGEKAPDLPVTVVSRTSGSGTRATFEHTLLHEGEGEPAVTAPDCRTRTNADVALLRCERPSTEALLRTVAGTPGAIGYAERRADTLPREVRALTIGGTAPTARTPDYPFTAVEYAYTYGTPPETSPAAGFLDYLTTGPGTNAILRQRHLPCGAPETGGRCGPDERPGE</sequence>
<comment type="caution">
    <text evidence="4">The sequence shown here is derived from an EMBL/GenBank/DDBJ whole genome shotgun (WGS) entry which is preliminary data.</text>
</comment>
<dbReference type="InterPro" id="IPR050811">
    <property type="entry name" value="Phosphate_ABC_transporter"/>
</dbReference>
<evidence type="ECO:0000256" key="2">
    <source>
        <dbReference type="SAM" id="Phobius"/>
    </source>
</evidence>
<dbReference type="SUPFAM" id="SSF53850">
    <property type="entry name" value="Periplasmic binding protein-like II"/>
    <property type="match status" value="1"/>
</dbReference>
<evidence type="ECO:0000313" key="4">
    <source>
        <dbReference type="EMBL" id="MDT0416903.1"/>
    </source>
</evidence>
<keyword evidence="2" id="KW-0812">Transmembrane</keyword>
<proteinExistence type="predicted"/>
<keyword evidence="1" id="KW-0732">Signal</keyword>
<keyword evidence="2" id="KW-1133">Transmembrane helix</keyword>